<dbReference type="RefSeq" id="WP_219287165.1">
    <property type="nucleotide sequence ID" value="NZ_RPHB01000002.1"/>
</dbReference>
<name>A0A951IWL6_9BACT</name>
<evidence type="ECO:0008006" key="3">
    <source>
        <dbReference type="Google" id="ProtNLM"/>
    </source>
</evidence>
<dbReference type="Proteomes" id="UP000727490">
    <property type="component" value="Unassembled WGS sequence"/>
</dbReference>
<sequence length="348" mass="40245">MEKIKLITILILVLNSCVQKKEREVIINENSKRVASFPKSNDYKFDKLLEFEGTPYKIFEVDSGLFVFDLKGWNNKIFHFYDFKSKDFKESFIGKGSGPYETFAPFSSGIKNQVLWVMDKSISKVVSYDLSNVNGGENRYEVKFNDYFNDIDIFNEDEFIGNGLLTSMNKFQRIDKLTGEIIQEFGSFTKISDDIPNELLRDYFQAKIAVKPDEKKLVTAYRWHESIEIFDLADFESILIQGPENIDNDFALTQGENGKFHLERGGDLQHTYTDLAVTDDFIYISFSGEHDKITDSFMANTILVYNWNGEPISKINLDRKIMSFSVSSDSKRIYSFDVDKGEIIYIDL</sequence>
<dbReference type="AlphaFoldDB" id="A0A951IWL6"/>
<reference evidence="1 2" key="1">
    <citation type="journal article" date="2020" name="Syst. Appl. Microbiol.">
        <title>Arthrospiribacter ruber gen. nov., sp. nov., a novel bacterium isolated from Arthrospira cultures.</title>
        <authorList>
            <person name="Waleron M."/>
            <person name="Misztak A."/>
            <person name="Waleron M.M."/>
            <person name="Furmaniak M."/>
            <person name="Mrozik A."/>
            <person name="Waleron K."/>
        </authorList>
    </citation>
    <scope>NUCLEOTIDE SEQUENCE [LARGE SCALE GENOMIC DNA]</scope>
    <source>
        <strain evidence="1 2">DPMB0001</strain>
    </source>
</reference>
<accession>A0A951IWL6</accession>
<keyword evidence="2" id="KW-1185">Reference proteome</keyword>
<organism evidence="1 2">
    <name type="scientific">Arthrospiribacter ruber</name>
    <dbReference type="NCBI Taxonomy" id="2487934"/>
    <lineage>
        <taxon>Bacteria</taxon>
        <taxon>Pseudomonadati</taxon>
        <taxon>Bacteroidota</taxon>
        <taxon>Cytophagia</taxon>
        <taxon>Cytophagales</taxon>
        <taxon>Cyclobacteriaceae</taxon>
        <taxon>Arthrospiribacter</taxon>
    </lineage>
</organism>
<gene>
    <name evidence="1" type="ORF">EGN73_03910</name>
</gene>
<dbReference type="EMBL" id="RPHB01000002">
    <property type="protein sequence ID" value="MBW3466953.1"/>
    <property type="molecule type" value="Genomic_DNA"/>
</dbReference>
<protein>
    <recommendedName>
        <fullName evidence="3">TolB-like 6-blade propeller-like</fullName>
    </recommendedName>
</protein>
<evidence type="ECO:0000313" key="1">
    <source>
        <dbReference type="EMBL" id="MBW3466953.1"/>
    </source>
</evidence>
<dbReference type="Pfam" id="PF15869">
    <property type="entry name" value="TolB_like"/>
    <property type="match status" value="1"/>
</dbReference>
<comment type="caution">
    <text evidence="1">The sequence shown here is derived from an EMBL/GenBank/DDBJ whole genome shotgun (WGS) entry which is preliminary data.</text>
</comment>
<evidence type="ECO:0000313" key="2">
    <source>
        <dbReference type="Proteomes" id="UP000727490"/>
    </source>
</evidence>
<proteinExistence type="predicted"/>